<proteinExistence type="predicted"/>
<dbReference type="Proteomes" id="UP000218831">
    <property type="component" value="Unassembled WGS sequence"/>
</dbReference>
<gene>
    <name evidence="3" type="ORF">CK503_14580</name>
</gene>
<dbReference type="AlphaFoldDB" id="A0A2A2G6I5"/>
<dbReference type="RefSeq" id="WP_095607564.1">
    <property type="nucleotide sequence ID" value="NZ_NSKE01000012.1"/>
</dbReference>
<protein>
    <recommendedName>
        <fullName evidence="5">Protein BatD</fullName>
    </recommendedName>
</protein>
<keyword evidence="2" id="KW-0812">Transmembrane</keyword>
<accession>A0A2A2G6I5</accession>
<feature type="region of interest" description="Disordered" evidence="1">
    <location>
        <begin position="315"/>
        <end position="340"/>
    </location>
</feature>
<evidence type="ECO:0000313" key="3">
    <source>
        <dbReference type="EMBL" id="PAU92908.1"/>
    </source>
</evidence>
<name>A0A2A2G6I5_9BACT</name>
<keyword evidence="4" id="KW-1185">Reference proteome</keyword>
<organism evidence="3 4">
    <name type="scientific">Fodinibius salipaludis</name>
    <dbReference type="NCBI Taxonomy" id="2032627"/>
    <lineage>
        <taxon>Bacteria</taxon>
        <taxon>Pseudomonadati</taxon>
        <taxon>Balneolota</taxon>
        <taxon>Balneolia</taxon>
        <taxon>Balneolales</taxon>
        <taxon>Balneolaceae</taxon>
        <taxon>Fodinibius</taxon>
    </lineage>
</organism>
<evidence type="ECO:0008006" key="5">
    <source>
        <dbReference type="Google" id="ProtNLM"/>
    </source>
</evidence>
<feature type="transmembrane region" description="Helical" evidence="2">
    <location>
        <begin position="151"/>
        <end position="169"/>
    </location>
</feature>
<reference evidence="3 4" key="1">
    <citation type="submission" date="2017-08" db="EMBL/GenBank/DDBJ databases">
        <title>Aliifodinibius alkalisoli sp. nov., isolated from saline alkaline soil.</title>
        <authorList>
            <person name="Liu D."/>
            <person name="Zhang G."/>
        </authorList>
    </citation>
    <scope>NUCLEOTIDE SEQUENCE [LARGE SCALE GENOMIC DNA]</scope>
    <source>
        <strain evidence="3 4">WN023</strain>
    </source>
</reference>
<comment type="caution">
    <text evidence="3">The sequence shown here is derived from an EMBL/GenBank/DDBJ whole genome shotgun (WGS) entry which is preliminary data.</text>
</comment>
<evidence type="ECO:0000313" key="4">
    <source>
        <dbReference type="Proteomes" id="UP000218831"/>
    </source>
</evidence>
<dbReference type="EMBL" id="NSKE01000012">
    <property type="protein sequence ID" value="PAU92908.1"/>
    <property type="molecule type" value="Genomic_DNA"/>
</dbReference>
<keyword evidence="2" id="KW-0472">Membrane</keyword>
<evidence type="ECO:0000256" key="1">
    <source>
        <dbReference type="SAM" id="MobiDB-lite"/>
    </source>
</evidence>
<evidence type="ECO:0000256" key="2">
    <source>
        <dbReference type="SAM" id="Phobius"/>
    </source>
</evidence>
<sequence>MAIKKIVTEFFIVCLLLIFIPLSGQTQNIKEFSTVDSLQVGDTFDFAITLDKNREYDEITFPDSSDFDGTFEIRSRKQFKLSQYKDSVYYELQFFGTVDTLIPKLPVQLVQKQDTTTLYTNPVPVGFSSILAGNDESLRPLKPIFEFARAWWPYILGFLILAIAAYYAYQYYLQWQVQQEQEKERPTFTPTPFQNPLKEFRKSIQQLENAELSTQEDYKDFYSDLGDAIRQYYESLYNLPALESTSGELLNMLRNGSIDQDLIDDTRAVLQEADMVKFAKFNPTQKQADRALKKAYNFLDRAQQIDGPRIDHLRRKHQAKMESQREEFYEEHKNSEKVNA</sequence>
<keyword evidence="2" id="KW-1133">Transmembrane helix</keyword>
<feature type="compositionally biased region" description="Basic and acidic residues" evidence="1">
    <location>
        <begin position="319"/>
        <end position="340"/>
    </location>
</feature>
<dbReference type="OrthoDB" id="9807384at2"/>